<comment type="subcellular location">
    <subcellularLocation>
        <location evidence="1">Cell membrane</location>
        <topology evidence="1">Multi-pass membrane protein</topology>
    </subcellularLocation>
</comment>
<dbReference type="Proteomes" id="UP000184327">
    <property type="component" value="Unassembled WGS sequence"/>
</dbReference>
<protein>
    <submittedName>
        <fullName evidence="8">Membrane protein</fullName>
    </submittedName>
</protein>
<dbReference type="PANTHER" id="PTHR30213">
    <property type="entry name" value="INNER MEMBRANE PROTEIN YHJD"/>
    <property type="match status" value="1"/>
</dbReference>
<dbReference type="EMBL" id="FQUZ01000006">
    <property type="protein sequence ID" value="SHE75426.1"/>
    <property type="molecule type" value="Genomic_DNA"/>
</dbReference>
<sequence length="314" mass="33793">MPRHYLEKAQTFKTRAEQFWLVQAVQSWLQADGLRMSAAMSFYAMLSLAPVLVLLVAMLGWWLDRSVVESNVIEQVQALTGERTAALVQQALSSATTKSEGIIASLIATGVLLSAATGVFVGLQDSLKVIWGQQKDGSQPWWWMLVIRLRGVGYMLVFGGLLMLSLVMSTALRVVATWLDDYISHPWFWSALNEGVSFVFITLLFCGMMRISDGAKPALRHLMLGSAIGATLFAIGKHFMTGYLSGAAAVSAYGAAGSLVALLMWLYFTSAVLLLAASCAKALADSAKAASQTATDAAPHADAQPSDTLGRVIH</sequence>
<gene>
    <name evidence="8" type="ORF">SAMN02745117_00793</name>
</gene>
<feature type="transmembrane region" description="Helical" evidence="7">
    <location>
        <begin position="218"/>
        <end position="240"/>
    </location>
</feature>
<keyword evidence="9" id="KW-1185">Reference proteome</keyword>
<evidence type="ECO:0000256" key="2">
    <source>
        <dbReference type="ARBA" id="ARBA00022475"/>
    </source>
</evidence>
<reference evidence="8 9" key="1">
    <citation type="submission" date="2016-11" db="EMBL/GenBank/DDBJ databases">
        <authorList>
            <person name="Jaros S."/>
            <person name="Januszkiewicz K."/>
            <person name="Wedrychowicz H."/>
        </authorList>
    </citation>
    <scope>NUCLEOTIDE SEQUENCE [LARGE SCALE GENOMIC DNA]</scope>
    <source>
        <strain evidence="8 9">DSM 16112</strain>
    </source>
</reference>
<feature type="transmembrane region" description="Helical" evidence="7">
    <location>
        <begin position="102"/>
        <end position="123"/>
    </location>
</feature>
<name>A0A1M4W2J1_9BURK</name>
<dbReference type="OrthoDB" id="8797264at2"/>
<feature type="transmembrane region" description="Helical" evidence="7">
    <location>
        <begin position="252"/>
        <end position="276"/>
    </location>
</feature>
<feature type="transmembrane region" description="Helical" evidence="7">
    <location>
        <begin position="152"/>
        <end position="175"/>
    </location>
</feature>
<dbReference type="STRING" id="1122156.SAMN02745117_00793"/>
<accession>A0A1M4W2J1</accession>
<evidence type="ECO:0000256" key="7">
    <source>
        <dbReference type="SAM" id="Phobius"/>
    </source>
</evidence>
<evidence type="ECO:0000256" key="5">
    <source>
        <dbReference type="ARBA" id="ARBA00023136"/>
    </source>
</evidence>
<evidence type="ECO:0000256" key="1">
    <source>
        <dbReference type="ARBA" id="ARBA00004651"/>
    </source>
</evidence>
<dbReference type="GO" id="GO:0005886">
    <property type="term" value="C:plasma membrane"/>
    <property type="evidence" value="ECO:0007669"/>
    <property type="project" value="UniProtKB-SubCell"/>
</dbReference>
<proteinExistence type="predicted"/>
<dbReference type="PANTHER" id="PTHR30213:SF1">
    <property type="entry name" value="INNER MEMBRANE PROTEIN YHJD"/>
    <property type="match status" value="1"/>
</dbReference>
<feature type="region of interest" description="Disordered" evidence="6">
    <location>
        <begin position="295"/>
        <end position="314"/>
    </location>
</feature>
<evidence type="ECO:0000256" key="3">
    <source>
        <dbReference type="ARBA" id="ARBA00022692"/>
    </source>
</evidence>
<dbReference type="AlphaFoldDB" id="A0A1M4W2J1"/>
<keyword evidence="3 7" id="KW-0812">Transmembrane</keyword>
<keyword evidence="5 7" id="KW-0472">Membrane</keyword>
<dbReference type="InterPro" id="IPR017039">
    <property type="entry name" value="Virul_fac_BrkB"/>
</dbReference>
<evidence type="ECO:0000256" key="6">
    <source>
        <dbReference type="SAM" id="MobiDB-lite"/>
    </source>
</evidence>
<evidence type="ECO:0000313" key="9">
    <source>
        <dbReference type="Proteomes" id="UP000184327"/>
    </source>
</evidence>
<evidence type="ECO:0000313" key="8">
    <source>
        <dbReference type="EMBL" id="SHE75426.1"/>
    </source>
</evidence>
<evidence type="ECO:0000256" key="4">
    <source>
        <dbReference type="ARBA" id="ARBA00022989"/>
    </source>
</evidence>
<organism evidence="8 9">
    <name type="scientific">Lampropedia hyalina DSM 16112</name>
    <dbReference type="NCBI Taxonomy" id="1122156"/>
    <lineage>
        <taxon>Bacteria</taxon>
        <taxon>Pseudomonadati</taxon>
        <taxon>Pseudomonadota</taxon>
        <taxon>Betaproteobacteria</taxon>
        <taxon>Burkholderiales</taxon>
        <taxon>Comamonadaceae</taxon>
        <taxon>Lampropedia</taxon>
    </lineage>
</organism>
<dbReference type="Pfam" id="PF03631">
    <property type="entry name" value="Virul_fac_BrkB"/>
    <property type="match status" value="1"/>
</dbReference>
<feature type="transmembrane region" description="Helical" evidence="7">
    <location>
        <begin position="187"/>
        <end position="206"/>
    </location>
</feature>
<keyword evidence="2" id="KW-1003">Cell membrane</keyword>
<feature type="transmembrane region" description="Helical" evidence="7">
    <location>
        <begin position="42"/>
        <end position="63"/>
    </location>
</feature>
<dbReference type="PIRSF" id="PIRSF035875">
    <property type="entry name" value="RNase_BN"/>
    <property type="match status" value="1"/>
</dbReference>
<dbReference type="RefSeq" id="WP_073354852.1">
    <property type="nucleotide sequence ID" value="NZ_FQUZ01000006.1"/>
</dbReference>
<keyword evidence="4 7" id="KW-1133">Transmembrane helix</keyword>